<sequence length="92" mass="10327">MLDFSFISDEKPIYTRSLGYAGGIEYEEFERAQEVNLIESHLDYYGKFRWSSQQIQQKRAMLTPVLEAAIPNLASIVKQAFAGGCGLVAFGD</sequence>
<dbReference type="RefSeq" id="WP_144849621.1">
    <property type="nucleotide sequence ID" value="NZ_VMRJ01000004.1"/>
</dbReference>
<comment type="caution">
    <text evidence="1">The sequence shown here is derived from an EMBL/GenBank/DDBJ whole genome shotgun (WGS) entry which is preliminary data.</text>
</comment>
<proteinExistence type="predicted"/>
<dbReference type="OrthoDB" id="772390at2"/>
<name>A0A558BRG0_9BACT</name>
<dbReference type="Proteomes" id="UP000317624">
    <property type="component" value="Unassembled WGS sequence"/>
</dbReference>
<dbReference type="AlphaFoldDB" id="A0A558BRG0"/>
<evidence type="ECO:0000313" key="2">
    <source>
        <dbReference type="Proteomes" id="UP000317624"/>
    </source>
</evidence>
<protein>
    <submittedName>
        <fullName evidence="1">Uncharacterized protein</fullName>
    </submittedName>
</protein>
<reference evidence="1 2" key="1">
    <citation type="submission" date="2019-07" db="EMBL/GenBank/DDBJ databases">
        <title>Hymenobacter sp. straun FUR1 Genome sequencing and assembly.</title>
        <authorList>
            <person name="Chhetri G."/>
        </authorList>
    </citation>
    <scope>NUCLEOTIDE SEQUENCE [LARGE SCALE GENOMIC DNA]</scope>
    <source>
        <strain evidence="1 2">Fur1</strain>
    </source>
</reference>
<gene>
    <name evidence="1" type="ORF">FNT36_15660</name>
</gene>
<keyword evidence="2" id="KW-1185">Reference proteome</keyword>
<evidence type="ECO:0000313" key="1">
    <source>
        <dbReference type="EMBL" id="TVT39099.1"/>
    </source>
</evidence>
<dbReference type="EMBL" id="VMRJ01000004">
    <property type="protein sequence ID" value="TVT39099.1"/>
    <property type="molecule type" value="Genomic_DNA"/>
</dbReference>
<organism evidence="1 2">
    <name type="scientific">Hymenobacter setariae</name>
    <dbReference type="NCBI Taxonomy" id="2594794"/>
    <lineage>
        <taxon>Bacteria</taxon>
        <taxon>Pseudomonadati</taxon>
        <taxon>Bacteroidota</taxon>
        <taxon>Cytophagia</taxon>
        <taxon>Cytophagales</taxon>
        <taxon>Hymenobacteraceae</taxon>
        <taxon>Hymenobacter</taxon>
    </lineage>
</organism>
<accession>A0A558BRG0</accession>